<name>A0A1C3H3L2_9GAMM</name>
<dbReference type="OMA" id="VYHEQTA"/>
<dbReference type="InterPro" id="IPR027417">
    <property type="entry name" value="P-loop_NTPase"/>
</dbReference>
<feature type="binding site" evidence="5">
    <location>
        <position position="88"/>
    </location>
    <ligand>
        <name>AMP</name>
        <dbReference type="ChEBI" id="CHEBI:456215"/>
    </ligand>
</feature>
<dbReference type="Proteomes" id="UP000190837">
    <property type="component" value="Unassembled WGS sequence"/>
</dbReference>
<protein>
    <recommendedName>
        <fullName evidence="5 7">Adenylate kinase</fullName>
        <shortName evidence="5">AK</shortName>
        <ecNumber evidence="5 7">2.7.4.3</ecNumber>
    </recommendedName>
    <alternativeName>
        <fullName evidence="5">ATP-AMP transphosphorylase</fullName>
    </alternativeName>
    <alternativeName>
        <fullName evidence="5">ATP:AMP phosphotransferase</fullName>
    </alternativeName>
    <alternativeName>
        <fullName evidence="5">Adenylate monophosphate kinase</fullName>
    </alternativeName>
</protein>
<dbReference type="GO" id="GO:0005737">
    <property type="term" value="C:cytoplasm"/>
    <property type="evidence" value="ECO:0007669"/>
    <property type="project" value="UniProtKB-SubCell"/>
</dbReference>
<sequence>MNIILLGAPGSGKGTQAAFLIEQHGLTHLSTGDMLRAEIAADSDLGRQAKSIMESGALVSDDIVIAMIAARLSEKGALFDGFPRTIAQAEALDKLLAGRGSQIDRVIELQVDNEEIVKRMLARGRSDDNEETIRNRLAVFEAQTKPLIAYYETQGKLRSIDGSGELDAIRARIEAALA</sequence>
<feature type="binding site" evidence="5">
    <location>
        <position position="36"/>
    </location>
    <ligand>
        <name>AMP</name>
        <dbReference type="ChEBI" id="CHEBI:456215"/>
    </ligand>
</feature>
<comment type="caution">
    <text evidence="5">Lacks conserved residue(s) required for the propagation of feature annotation.</text>
</comment>
<evidence type="ECO:0000256" key="2">
    <source>
        <dbReference type="ARBA" id="ARBA00022727"/>
    </source>
</evidence>
<feature type="binding site" evidence="5">
    <location>
        <position position="125"/>
    </location>
    <ligand>
        <name>AMP</name>
        <dbReference type="ChEBI" id="CHEBI:456215"/>
    </ligand>
</feature>
<reference evidence="9" key="1">
    <citation type="submission" date="2016-04" db="EMBL/GenBank/DDBJ databases">
        <authorList>
            <person name="Tagini F."/>
        </authorList>
    </citation>
    <scope>NUCLEOTIDE SEQUENCE [LARGE SCALE GENOMIC DNA]</scope>
    <source>
        <strain evidence="9">CHUV0807</strain>
    </source>
</reference>
<feature type="binding site" evidence="5">
    <location>
        <position position="164"/>
    </location>
    <ligand>
        <name>ATP</name>
        <dbReference type="ChEBI" id="CHEBI:30616"/>
    </ligand>
</feature>
<comment type="function">
    <text evidence="5">Catalyzes the reversible transfer of the terminal phosphate group between ATP and AMP. Plays an important role in cellular energy homeostasis and in adenine nucleotide metabolism.</text>
</comment>
<keyword evidence="4 5" id="KW-0418">Kinase</keyword>
<comment type="pathway">
    <text evidence="5">Purine metabolism; AMP biosynthesis via salvage pathway; AMP from ADP: step 1/1.</text>
</comment>
<keyword evidence="5" id="KW-0963">Cytoplasm</keyword>
<evidence type="ECO:0000256" key="3">
    <source>
        <dbReference type="ARBA" id="ARBA00022741"/>
    </source>
</evidence>
<dbReference type="InterPro" id="IPR033690">
    <property type="entry name" value="Adenylat_kinase_CS"/>
</dbReference>
<dbReference type="GO" id="GO:0004017">
    <property type="term" value="F:AMP kinase activity"/>
    <property type="evidence" value="ECO:0007669"/>
    <property type="project" value="UniProtKB-UniRule"/>
</dbReference>
<dbReference type="Pfam" id="PF00406">
    <property type="entry name" value="ADK"/>
    <property type="match status" value="1"/>
</dbReference>
<feature type="binding site" evidence="5">
    <location>
        <position position="31"/>
    </location>
    <ligand>
        <name>AMP</name>
        <dbReference type="ChEBI" id="CHEBI:456215"/>
    </ligand>
</feature>
<dbReference type="CDD" id="cd01428">
    <property type="entry name" value="ADK"/>
    <property type="match status" value="1"/>
</dbReference>
<keyword evidence="5 7" id="KW-0067">ATP-binding</keyword>
<feature type="binding site" evidence="5">
    <location>
        <position position="136"/>
    </location>
    <ligand>
        <name>AMP</name>
        <dbReference type="ChEBI" id="CHEBI:456215"/>
    </ligand>
</feature>
<dbReference type="GO" id="GO:0044209">
    <property type="term" value="P:AMP salvage"/>
    <property type="evidence" value="ECO:0007669"/>
    <property type="project" value="UniProtKB-UniRule"/>
</dbReference>
<proteinExistence type="inferred from homology"/>
<dbReference type="PRINTS" id="PR00094">
    <property type="entry name" value="ADENYLTKNASE"/>
</dbReference>
<evidence type="ECO:0000256" key="5">
    <source>
        <dbReference type="HAMAP-Rule" id="MF_00235"/>
    </source>
</evidence>
<comment type="domain">
    <text evidence="5">Consists of three domains, a large central CORE domain and two small peripheral domains, NMPbind and LID, which undergo movements during catalysis. The LID domain closes over the site of phosphoryl transfer upon ATP binding. Assembling and dissambling the active center during each catalytic cycle provides an effective means to prevent ATP hydrolysis.</text>
</comment>
<accession>A0A1C3H3L2</accession>
<organism evidence="8 9">
    <name type="scientific">Cardiobacterium hominis</name>
    <dbReference type="NCBI Taxonomy" id="2718"/>
    <lineage>
        <taxon>Bacteria</taxon>
        <taxon>Pseudomonadati</taxon>
        <taxon>Pseudomonadota</taxon>
        <taxon>Gammaproteobacteria</taxon>
        <taxon>Cardiobacteriales</taxon>
        <taxon>Cardiobacteriaceae</taxon>
        <taxon>Cardiobacterium</taxon>
    </lineage>
</organism>
<evidence type="ECO:0000256" key="4">
    <source>
        <dbReference type="ARBA" id="ARBA00022777"/>
    </source>
</evidence>
<dbReference type="PANTHER" id="PTHR23359">
    <property type="entry name" value="NUCLEOTIDE KINASE"/>
    <property type="match status" value="1"/>
</dbReference>
<dbReference type="NCBIfam" id="NF001381">
    <property type="entry name" value="PRK00279.1-3"/>
    <property type="match status" value="1"/>
</dbReference>
<comment type="similarity">
    <text evidence="5 6">Belongs to the adenylate kinase family.</text>
</comment>
<dbReference type="NCBIfam" id="NF011105">
    <property type="entry name" value="PRK14532.1"/>
    <property type="match status" value="1"/>
</dbReference>
<comment type="subunit">
    <text evidence="5 7">Monomer.</text>
</comment>
<evidence type="ECO:0000256" key="1">
    <source>
        <dbReference type="ARBA" id="ARBA00022679"/>
    </source>
</evidence>
<dbReference type="RefSeq" id="WP_004142294.1">
    <property type="nucleotide sequence ID" value="NZ_FKLO01000038.1"/>
</dbReference>
<dbReference type="Gene3D" id="3.40.50.300">
    <property type="entry name" value="P-loop containing nucleotide triphosphate hydrolases"/>
    <property type="match status" value="1"/>
</dbReference>
<dbReference type="AlphaFoldDB" id="A0A1C3H3L2"/>
<evidence type="ECO:0000313" key="9">
    <source>
        <dbReference type="Proteomes" id="UP000190837"/>
    </source>
</evidence>
<dbReference type="GO" id="GO:0005524">
    <property type="term" value="F:ATP binding"/>
    <property type="evidence" value="ECO:0007669"/>
    <property type="project" value="UniProtKB-UniRule"/>
</dbReference>
<comment type="subcellular location">
    <subcellularLocation>
        <location evidence="5 7">Cytoplasm</location>
    </subcellularLocation>
</comment>
<dbReference type="NCBIfam" id="NF011104">
    <property type="entry name" value="PRK14531.1"/>
    <property type="match status" value="1"/>
</dbReference>
<dbReference type="PROSITE" id="PS00113">
    <property type="entry name" value="ADENYLATE_KINASE"/>
    <property type="match status" value="1"/>
</dbReference>
<evidence type="ECO:0000256" key="7">
    <source>
        <dbReference type="RuleBase" id="RU003331"/>
    </source>
</evidence>
<feature type="binding site" evidence="5">
    <location>
        <begin position="10"/>
        <end position="15"/>
    </location>
    <ligand>
        <name>ATP</name>
        <dbReference type="ChEBI" id="CHEBI:30616"/>
    </ligand>
</feature>
<dbReference type="EMBL" id="FKLO01000038">
    <property type="protein sequence ID" value="SAM62231.1"/>
    <property type="molecule type" value="Genomic_DNA"/>
</dbReference>
<keyword evidence="2 5" id="KW-0545">Nucleotide biosynthesis</keyword>
<keyword evidence="3 5" id="KW-0547">Nucleotide-binding</keyword>
<gene>
    <name evidence="5" type="primary">adk</name>
    <name evidence="8" type="ORF">CHUV0807_0990</name>
</gene>
<evidence type="ECO:0000313" key="8">
    <source>
        <dbReference type="EMBL" id="SAM62231.1"/>
    </source>
</evidence>
<dbReference type="SUPFAM" id="SSF52540">
    <property type="entry name" value="P-loop containing nucleoside triphosphate hydrolases"/>
    <property type="match status" value="1"/>
</dbReference>
<feature type="binding site" evidence="5">
    <location>
        <begin position="57"/>
        <end position="59"/>
    </location>
    <ligand>
        <name>AMP</name>
        <dbReference type="ChEBI" id="CHEBI:456215"/>
    </ligand>
</feature>
<evidence type="ECO:0000256" key="6">
    <source>
        <dbReference type="RuleBase" id="RU003330"/>
    </source>
</evidence>
<dbReference type="HAMAP" id="MF_00235">
    <property type="entry name" value="Adenylate_kinase_Adk"/>
    <property type="match status" value="1"/>
</dbReference>
<dbReference type="GeneID" id="84790026"/>
<feature type="binding site" evidence="5">
    <location>
        <position position="123"/>
    </location>
    <ligand>
        <name>ATP</name>
        <dbReference type="ChEBI" id="CHEBI:30616"/>
    </ligand>
</feature>
<keyword evidence="1 5" id="KW-0808">Transferase</keyword>
<dbReference type="UniPathway" id="UPA00588">
    <property type="reaction ID" value="UER00649"/>
</dbReference>
<dbReference type="NCBIfam" id="NF011100">
    <property type="entry name" value="PRK14527.1"/>
    <property type="match status" value="1"/>
</dbReference>
<dbReference type="EC" id="2.7.4.3" evidence="5 7"/>
<comment type="catalytic activity">
    <reaction evidence="5 7">
        <text>AMP + ATP = 2 ADP</text>
        <dbReference type="Rhea" id="RHEA:12973"/>
        <dbReference type="ChEBI" id="CHEBI:30616"/>
        <dbReference type="ChEBI" id="CHEBI:456215"/>
        <dbReference type="ChEBI" id="CHEBI:456216"/>
        <dbReference type="EC" id="2.7.4.3"/>
    </reaction>
</comment>
<feature type="region of interest" description="NMP" evidence="5">
    <location>
        <begin position="30"/>
        <end position="59"/>
    </location>
</feature>
<feature type="binding site" evidence="5">
    <location>
        <begin position="81"/>
        <end position="84"/>
    </location>
    <ligand>
        <name>AMP</name>
        <dbReference type="ChEBI" id="CHEBI:456215"/>
    </ligand>
</feature>
<dbReference type="InterPro" id="IPR000850">
    <property type="entry name" value="Adenylat/UMP-CMP_kin"/>
</dbReference>